<evidence type="ECO:0000256" key="2">
    <source>
        <dbReference type="ARBA" id="ARBA00023015"/>
    </source>
</evidence>
<keyword evidence="2" id="KW-0805">Transcription regulation</keyword>
<evidence type="ECO:0000313" key="9">
    <source>
        <dbReference type="EMBL" id="GJN22261.1"/>
    </source>
</evidence>
<dbReference type="GO" id="GO:0003677">
    <property type="term" value="F:DNA binding"/>
    <property type="evidence" value="ECO:0007669"/>
    <property type="project" value="UniProtKB-KW"/>
</dbReference>
<dbReference type="Proteomes" id="UP001054889">
    <property type="component" value="Unassembled WGS sequence"/>
</dbReference>
<feature type="domain" description="RWP-RK" evidence="8">
    <location>
        <begin position="20"/>
        <end position="105"/>
    </location>
</feature>
<dbReference type="InterPro" id="IPR003035">
    <property type="entry name" value="RWP-RK_dom"/>
</dbReference>
<keyword evidence="10" id="KW-1185">Reference proteome</keyword>
<dbReference type="PANTHER" id="PTHR46373">
    <property type="entry name" value="PROTEIN RKD4"/>
    <property type="match status" value="1"/>
</dbReference>
<gene>
    <name evidence="9" type="primary">gb09814</name>
    <name evidence="9" type="ORF">PR202_gb09814</name>
</gene>
<evidence type="ECO:0000259" key="8">
    <source>
        <dbReference type="PROSITE" id="PS51519"/>
    </source>
</evidence>
<evidence type="ECO:0000256" key="3">
    <source>
        <dbReference type="ARBA" id="ARBA00023054"/>
    </source>
</evidence>
<dbReference type="InterPro" id="IPR044607">
    <property type="entry name" value="RKD-like"/>
</dbReference>
<evidence type="ECO:0000256" key="6">
    <source>
        <dbReference type="ARBA" id="ARBA00023242"/>
    </source>
</evidence>
<comment type="caution">
    <text evidence="9">The sequence shown here is derived from an EMBL/GenBank/DDBJ whole genome shotgun (WGS) entry which is preliminary data.</text>
</comment>
<evidence type="ECO:0000256" key="7">
    <source>
        <dbReference type="SAM" id="MobiDB-lite"/>
    </source>
</evidence>
<dbReference type="GO" id="GO:0003700">
    <property type="term" value="F:DNA-binding transcription factor activity"/>
    <property type="evidence" value="ECO:0007669"/>
    <property type="project" value="InterPro"/>
</dbReference>
<reference evidence="9" key="2">
    <citation type="submission" date="2021-12" db="EMBL/GenBank/DDBJ databases">
        <title>Resequencing data analysis of finger millet.</title>
        <authorList>
            <person name="Hatakeyama M."/>
            <person name="Aluri S."/>
            <person name="Balachadran M.T."/>
            <person name="Sivarajan S.R."/>
            <person name="Poveda L."/>
            <person name="Shimizu-Inatsugi R."/>
            <person name="Schlapbach R."/>
            <person name="Sreeman S.M."/>
            <person name="Shimizu K.K."/>
        </authorList>
    </citation>
    <scope>NUCLEOTIDE SEQUENCE</scope>
</reference>
<keyword evidence="3" id="KW-0175">Coiled coil</keyword>
<organism evidence="9 10">
    <name type="scientific">Eleusine coracana subsp. coracana</name>
    <dbReference type="NCBI Taxonomy" id="191504"/>
    <lineage>
        <taxon>Eukaryota</taxon>
        <taxon>Viridiplantae</taxon>
        <taxon>Streptophyta</taxon>
        <taxon>Embryophyta</taxon>
        <taxon>Tracheophyta</taxon>
        <taxon>Spermatophyta</taxon>
        <taxon>Magnoliopsida</taxon>
        <taxon>Liliopsida</taxon>
        <taxon>Poales</taxon>
        <taxon>Poaceae</taxon>
        <taxon>PACMAD clade</taxon>
        <taxon>Chloridoideae</taxon>
        <taxon>Cynodonteae</taxon>
        <taxon>Eleusininae</taxon>
        <taxon>Eleusine</taxon>
    </lineage>
</organism>
<accession>A0AAV5EJB8</accession>
<dbReference type="PROSITE" id="PS51519">
    <property type="entry name" value="RWP_RK"/>
    <property type="match status" value="1"/>
</dbReference>
<keyword evidence="6" id="KW-0539">Nucleus</keyword>
<keyword evidence="4" id="KW-0238">DNA-binding</keyword>
<feature type="compositionally biased region" description="Basic and acidic residues" evidence="7">
    <location>
        <begin position="1"/>
        <end position="25"/>
    </location>
</feature>
<evidence type="ECO:0000313" key="10">
    <source>
        <dbReference type="Proteomes" id="UP001054889"/>
    </source>
</evidence>
<name>A0AAV5EJB8_ELECO</name>
<dbReference type="Pfam" id="PF02042">
    <property type="entry name" value="RWP-RK"/>
    <property type="match status" value="1"/>
</dbReference>
<evidence type="ECO:0000256" key="5">
    <source>
        <dbReference type="ARBA" id="ARBA00023163"/>
    </source>
</evidence>
<sequence>MESSYSKDKEEDNEKALIRPKSDKAKKGRDMRRSSEALTFELVSRHFCMPVNQAAKELNVGVTSLKLTCRKLGIPRWPHRKVKILQTLIDDVQELEKDTDEQVDGDRTRRVVEMLQQTKKLIEERPAMMLDKKTMQLRQACLREKSRRKKLMGHGAGDSSMEIGDEIQK</sequence>
<evidence type="ECO:0000256" key="1">
    <source>
        <dbReference type="ARBA" id="ARBA00004049"/>
    </source>
</evidence>
<feature type="region of interest" description="Disordered" evidence="7">
    <location>
        <begin position="1"/>
        <end position="31"/>
    </location>
</feature>
<dbReference type="PANTHER" id="PTHR46373:SF29">
    <property type="entry name" value="RWP-RK DOMAIN-CONTAINING PROTEIN"/>
    <property type="match status" value="1"/>
</dbReference>
<dbReference type="EMBL" id="BQKI01000075">
    <property type="protein sequence ID" value="GJN22261.1"/>
    <property type="molecule type" value="Genomic_DNA"/>
</dbReference>
<dbReference type="AlphaFoldDB" id="A0AAV5EJB8"/>
<reference evidence="9" key="1">
    <citation type="journal article" date="2018" name="DNA Res.">
        <title>Multiple hybrid de novo genome assembly of finger millet, an orphan allotetraploid crop.</title>
        <authorList>
            <person name="Hatakeyama M."/>
            <person name="Aluri S."/>
            <person name="Balachadran M.T."/>
            <person name="Sivarajan S.R."/>
            <person name="Patrignani A."/>
            <person name="Gruter S."/>
            <person name="Poveda L."/>
            <person name="Shimizu-Inatsugi R."/>
            <person name="Baeten J."/>
            <person name="Francoijs K.J."/>
            <person name="Nataraja K.N."/>
            <person name="Reddy Y.A.N."/>
            <person name="Phadnis S."/>
            <person name="Ravikumar R.L."/>
            <person name="Schlapbach R."/>
            <person name="Sreeman S.M."/>
            <person name="Shimizu K.K."/>
        </authorList>
    </citation>
    <scope>NUCLEOTIDE SEQUENCE</scope>
</reference>
<feature type="region of interest" description="Disordered" evidence="7">
    <location>
        <begin position="147"/>
        <end position="169"/>
    </location>
</feature>
<comment type="function">
    <text evidence="1">Putative transcription factor.</text>
</comment>
<protein>
    <recommendedName>
        <fullName evidence="8">RWP-RK domain-containing protein</fullName>
    </recommendedName>
</protein>
<evidence type="ECO:0000256" key="4">
    <source>
        <dbReference type="ARBA" id="ARBA00023125"/>
    </source>
</evidence>
<keyword evidence="5" id="KW-0804">Transcription</keyword>
<proteinExistence type="predicted"/>